<dbReference type="Pfam" id="PF08282">
    <property type="entry name" value="Hydrolase_3"/>
    <property type="match status" value="1"/>
</dbReference>
<protein>
    <recommendedName>
        <fullName evidence="3">Hydrolase</fullName>
    </recommendedName>
</protein>
<evidence type="ECO:0000313" key="2">
    <source>
        <dbReference type="Proteomes" id="UP000053127"/>
    </source>
</evidence>
<accession>A0A101NWG2</accession>
<dbReference type="CDD" id="cd07516">
    <property type="entry name" value="HAD_Pase"/>
    <property type="match status" value="1"/>
</dbReference>
<dbReference type="Gene3D" id="3.30.1240.10">
    <property type="match status" value="1"/>
</dbReference>
<dbReference type="SFLD" id="SFLDG01140">
    <property type="entry name" value="C2.B:_Phosphomannomutase_and_P"/>
    <property type="match status" value="1"/>
</dbReference>
<dbReference type="InterPro" id="IPR036412">
    <property type="entry name" value="HAD-like_sf"/>
</dbReference>
<dbReference type="SUPFAM" id="SSF56784">
    <property type="entry name" value="HAD-like"/>
    <property type="match status" value="1"/>
</dbReference>
<dbReference type="NCBIfam" id="TIGR01484">
    <property type="entry name" value="HAD-SF-IIB"/>
    <property type="match status" value="1"/>
</dbReference>
<evidence type="ECO:0000313" key="1">
    <source>
        <dbReference type="EMBL" id="KUN00496.1"/>
    </source>
</evidence>
<dbReference type="Gene3D" id="3.40.50.1000">
    <property type="entry name" value="HAD superfamily/HAD-like"/>
    <property type="match status" value="1"/>
</dbReference>
<gene>
    <name evidence="1" type="ORF">AQI95_34700</name>
</gene>
<dbReference type="SFLD" id="SFLDS00003">
    <property type="entry name" value="Haloacid_Dehalogenase"/>
    <property type="match status" value="1"/>
</dbReference>
<dbReference type="AlphaFoldDB" id="A0A101NWG2"/>
<dbReference type="InterPro" id="IPR023214">
    <property type="entry name" value="HAD_sf"/>
</dbReference>
<organism evidence="1 2">
    <name type="scientific">Streptomyces yokosukanensis</name>
    <dbReference type="NCBI Taxonomy" id="67386"/>
    <lineage>
        <taxon>Bacteria</taxon>
        <taxon>Bacillati</taxon>
        <taxon>Actinomycetota</taxon>
        <taxon>Actinomycetes</taxon>
        <taxon>Kitasatosporales</taxon>
        <taxon>Streptomycetaceae</taxon>
        <taxon>Streptomyces</taxon>
    </lineage>
</organism>
<dbReference type="EMBL" id="LMWN01000049">
    <property type="protein sequence ID" value="KUN00496.1"/>
    <property type="molecule type" value="Genomic_DNA"/>
</dbReference>
<dbReference type="PANTHER" id="PTHR10000">
    <property type="entry name" value="PHOSPHOSERINE PHOSPHATASE"/>
    <property type="match status" value="1"/>
</dbReference>
<evidence type="ECO:0008006" key="3">
    <source>
        <dbReference type="Google" id="ProtNLM"/>
    </source>
</evidence>
<reference evidence="1 2" key="1">
    <citation type="submission" date="2015-10" db="EMBL/GenBank/DDBJ databases">
        <title>Draft genome sequence of Streptomyces yokosukanensis DSM 40224, type strain for the species Streptomyces yokosukanensis.</title>
        <authorList>
            <person name="Ruckert C."/>
            <person name="Winkler A."/>
            <person name="Kalinowski J."/>
            <person name="Kampfer P."/>
            <person name="Glaeser S."/>
        </authorList>
    </citation>
    <scope>NUCLEOTIDE SEQUENCE [LARGE SCALE GENOMIC DNA]</scope>
    <source>
        <strain evidence="1 2">DSM 40224</strain>
    </source>
</reference>
<name>A0A101NWG2_9ACTN</name>
<dbReference type="PANTHER" id="PTHR10000:SF8">
    <property type="entry name" value="HAD SUPERFAMILY HYDROLASE-LIKE, TYPE 3"/>
    <property type="match status" value="1"/>
</dbReference>
<proteinExistence type="predicted"/>
<dbReference type="NCBIfam" id="TIGR00099">
    <property type="entry name" value="Cof-subfamily"/>
    <property type="match status" value="1"/>
</dbReference>
<dbReference type="InterPro" id="IPR000150">
    <property type="entry name" value="Cof"/>
</dbReference>
<dbReference type="STRING" id="67386.AQI95_34700"/>
<comment type="caution">
    <text evidence="1">The sequence shown here is derived from an EMBL/GenBank/DDBJ whole genome shotgun (WGS) entry which is preliminary data.</text>
</comment>
<sequence length="266" mass="28056">MVATDLDGTLLRGDATVSPRTLGALRRAKAAGAEHVIVTGRPARGCLPFFTALAYTGLAVCGQGAQIYDAGRGRLLCGTVLDRPAAQATLRRLTARVGQLDLAVVTSGEEAEFVVCDGFCRGDERELAPYRTADRARLWERPVDKVLLRHRTLSDNALTRAALECAEPGLTVVHAGPRIVELLPAGFDKATGLAQVARSLGLTAGDVIAFGDMPNDIPLLRWAGHAVAMANGHPDLKAVADEIAPANDDDGVAEVLERILDIGVLP</sequence>
<dbReference type="GO" id="GO:0005829">
    <property type="term" value="C:cytosol"/>
    <property type="evidence" value="ECO:0007669"/>
    <property type="project" value="TreeGrafter"/>
</dbReference>
<keyword evidence="2" id="KW-1185">Reference proteome</keyword>
<dbReference type="GO" id="GO:0000287">
    <property type="term" value="F:magnesium ion binding"/>
    <property type="evidence" value="ECO:0007669"/>
    <property type="project" value="TreeGrafter"/>
</dbReference>
<dbReference type="Proteomes" id="UP000053127">
    <property type="component" value="Unassembled WGS sequence"/>
</dbReference>
<dbReference type="GO" id="GO:0016791">
    <property type="term" value="F:phosphatase activity"/>
    <property type="evidence" value="ECO:0007669"/>
    <property type="project" value="UniProtKB-ARBA"/>
</dbReference>
<dbReference type="InterPro" id="IPR006379">
    <property type="entry name" value="HAD-SF_hydro_IIB"/>
</dbReference>